<accession>A0A162GEF7</accession>
<evidence type="ECO:0000313" key="1">
    <source>
        <dbReference type="EMBL" id="KZX19839.1"/>
    </source>
</evidence>
<comment type="caution">
    <text evidence="1">The sequence shown here is derived from an EMBL/GenBank/DDBJ whole genome shotgun (WGS) entry which is preliminary data.</text>
</comment>
<dbReference type="InterPro" id="IPR011697">
    <property type="entry name" value="Peptidase_C26"/>
</dbReference>
<dbReference type="SUPFAM" id="SSF52317">
    <property type="entry name" value="Class I glutamine amidotransferase-like"/>
    <property type="match status" value="1"/>
</dbReference>
<reference evidence="1 2" key="1">
    <citation type="submission" date="2015-08" db="EMBL/GenBank/DDBJ databases">
        <title>Draft Genome Sequence of Rathayibacter sp. Strain VKM Ac-2596 Isolated from Leaf Gall Induced by Plant-Parasitic Nematodes.</title>
        <authorList>
            <person name="Vasilenko O.V."/>
            <person name="Starodumova I.P."/>
            <person name="Tarlachkov S.V."/>
            <person name="Dorofeeva L.V."/>
            <person name="Evtushenko L.I."/>
        </authorList>
    </citation>
    <scope>NUCLEOTIDE SEQUENCE [LARGE SCALE GENOMIC DNA]</scope>
    <source>
        <strain evidence="1 2">VKM Ac-2596</strain>
    </source>
</reference>
<dbReference type="Proteomes" id="UP000076717">
    <property type="component" value="Unassembled WGS sequence"/>
</dbReference>
<protein>
    <submittedName>
        <fullName evidence="1">Putative glutamine amidotransferase</fullName>
        <ecNumber evidence="1">2.4.2.-</ecNumber>
    </submittedName>
</protein>
<name>A0A162GEF7_9MICO</name>
<dbReference type="GO" id="GO:0016757">
    <property type="term" value="F:glycosyltransferase activity"/>
    <property type="evidence" value="ECO:0007669"/>
    <property type="project" value="UniProtKB-KW"/>
</dbReference>
<keyword evidence="2" id="KW-1185">Reference proteome</keyword>
<dbReference type="GO" id="GO:0006598">
    <property type="term" value="P:polyamine catabolic process"/>
    <property type="evidence" value="ECO:0007669"/>
    <property type="project" value="TreeGrafter"/>
</dbReference>
<dbReference type="Pfam" id="PF07722">
    <property type="entry name" value="Peptidase_C26"/>
    <property type="match status" value="1"/>
</dbReference>
<dbReference type="GO" id="GO:0005829">
    <property type="term" value="C:cytosol"/>
    <property type="evidence" value="ECO:0007669"/>
    <property type="project" value="TreeGrafter"/>
</dbReference>
<dbReference type="EC" id="2.4.2.-" evidence="1"/>
<dbReference type="PANTHER" id="PTHR43235">
    <property type="entry name" value="GLUTAMINE AMIDOTRANSFERASE PB2B2.05-RELATED"/>
    <property type="match status" value="1"/>
</dbReference>
<dbReference type="InterPro" id="IPR044668">
    <property type="entry name" value="PuuD-like"/>
</dbReference>
<evidence type="ECO:0000313" key="2">
    <source>
        <dbReference type="Proteomes" id="UP000076717"/>
    </source>
</evidence>
<sequence>MTRRLDRVGPDAHDGVMSRSLAIVEVARARPGREEYHAYVQVLNGRILTLARERGWDAERFPAEELGTEELLERTAGTQALVLAGGEDIAPERYGARRGYPAEGPHAERADAAQIALVRRALAQRTPLLGICRGLQIVNVALGGTLVQDLGPDASHVNAAAPAHRRMHRHRVEFAADSILGGLYGARELDVQSAHHQAVDALAPGLRVVAQAEDGVVEAAEHASAPIVGVQWHPEDPGAPAGQLATLLDGLALAASRGEFASPVAA</sequence>
<organism evidence="1 2">
    <name type="scientific">Rathayibacter tanaceti</name>
    <dbReference type="NCBI Taxonomy" id="1671680"/>
    <lineage>
        <taxon>Bacteria</taxon>
        <taxon>Bacillati</taxon>
        <taxon>Actinomycetota</taxon>
        <taxon>Actinomycetes</taxon>
        <taxon>Micrococcales</taxon>
        <taxon>Microbacteriaceae</taxon>
        <taxon>Rathayibacter</taxon>
    </lineage>
</organism>
<proteinExistence type="predicted"/>
<keyword evidence="1" id="KW-0808">Transferase</keyword>
<dbReference type="Gene3D" id="3.40.50.880">
    <property type="match status" value="1"/>
</dbReference>
<gene>
    <name evidence="1" type="ORF">ACH61_03064</name>
</gene>
<dbReference type="PANTHER" id="PTHR43235:SF1">
    <property type="entry name" value="GLUTAMINE AMIDOTRANSFERASE PB2B2.05-RELATED"/>
    <property type="match status" value="1"/>
</dbReference>
<dbReference type="PATRIC" id="fig|1671680.3.peg.3306"/>
<dbReference type="AlphaFoldDB" id="A0A162GEF7"/>
<dbReference type="InterPro" id="IPR029062">
    <property type="entry name" value="Class_I_gatase-like"/>
</dbReference>
<dbReference type="PROSITE" id="PS51273">
    <property type="entry name" value="GATASE_TYPE_1"/>
    <property type="match status" value="1"/>
</dbReference>
<keyword evidence="1" id="KW-0315">Glutamine amidotransferase</keyword>
<dbReference type="GO" id="GO:0033969">
    <property type="term" value="F:gamma-glutamyl-gamma-aminobutyrate hydrolase activity"/>
    <property type="evidence" value="ECO:0007669"/>
    <property type="project" value="TreeGrafter"/>
</dbReference>
<dbReference type="EMBL" id="LIIN01000192">
    <property type="protein sequence ID" value="KZX19839.1"/>
    <property type="molecule type" value="Genomic_DNA"/>
</dbReference>
<keyword evidence="1" id="KW-0328">Glycosyltransferase</keyword>